<dbReference type="Pfam" id="PF02635">
    <property type="entry name" value="DsrE"/>
    <property type="match status" value="1"/>
</dbReference>
<dbReference type="InterPro" id="IPR027396">
    <property type="entry name" value="DsrEFH-like"/>
</dbReference>
<evidence type="ECO:0000256" key="1">
    <source>
        <dbReference type="SAM" id="SignalP"/>
    </source>
</evidence>
<dbReference type="Proteomes" id="UP000182510">
    <property type="component" value="Chromosome"/>
</dbReference>
<dbReference type="KEGG" id="grl:LPB144_04990"/>
<reference evidence="2 3" key="1">
    <citation type="submission" date="2016-11" db="EMBL/GenBank/DDBJ databases">
        <title>Gramella sp. LPB0144 isolated from marine environment.</title>
        <authorList>
            <person name="Kim E."/>
            <person name="Yi H."/>
        </authorList>
    </citation>
    <scope>NUCLEOTIDE SEQUENCE [LARGE SCALE GENOMIC DNA]</scope>
    <source>
        <strain evidence="2 3">LPB0144</strain>
    </source>
</reference>
<keyword evidence="1" id="KW-0732">Signal</keyword>
<feature type="signal peptide" evidence="1">
    <location>
        <begin position="1"/>
        <end position="22"/>
    </location>
</feature>
<dbReference type="Gene3D" id="3.40.1260.10">
    <property type="entry name" value="DsrEFH-like"/>
    <property type="match status" value="1"/>
</dbReference>
<dbReference type="EMBL" id="CP018153">
    <property type="protein sequence ID" value="APG59810.1"/>
    <property type="molecule type" value="Genomic_DNA"/>
</dbReference>
<dbReference type="SUPFAM" id="SSF75169">
    <property type="entry name" value="DsrEFH-like"/>
    <property type="match status" value="1"/>
</dbReference>
<dbReference type="STRING" id="1913577.LPB144_04990"/>
<protein>
    <submittedName>
        <fullName evidence="2">Sulfur reduction protein DsrE</fullName>
    </submittedName>
</protein>
<dbReference type="AlphaFoldDB" id="A0A1L3J3X7"/>
<organism evidence="2 3">
    <name type="scientific">Christiangramia salexigens</name>
    <dbReference type="NCBI Taxonomy" id="1913577"/>
    <lineage>
        <taxon>Bacteria</taxon>
        <taxon>Pseudomonadati</taxon>
        <taxon>Bacteroidota</taxon>
        <taxon>Flavobacteriia</taxon>
        <taxon>Flavobacteriales</taxon>
        <taxon>Flavobacteriaceae</taxon>
        <taxon>Christiangramia</taxon>
    </lineage>
</organism>
<proteinExistence type="predicted"/>
<accession>A0A1L3J3X7</accession>
<name>A0A1L3J3X7_9FLAO</name>
<evidence type="ECO:0000313" key="3">
    <source>
        <dbReference type="Proteomes" id="UP000182510"/>
    </source>
</evidence>
<dbReference type="RefSeq" id="WP_072552462.1">
    <property type="nucleotide sequence ID" value="NZ_CP018153.1"/>
</dbReference>
<evidence type="ECO:0000313" key="2">
    <source>
        <dbReference type="EMBL" id="APG59810.1"/>
    </source>
</evidence>
<keyword evidence="3" id="KW-1185">Reference proteome</keyword>
<dbReference type="InterPro" id="IPR003787">
    <property type="entry name" value="Sulphur_relay_DsrE/F-like"/>
</dbReference>
<sequence>MRTILLSSFILMLSLFSSTVKAQENAQDKENHVVLTRKIPQLKPIILSAKELAKEDGDKFGDFQVVICGKTVQNLTDEEKISSFIEMAKANKVSLVACGFSIEKFKVDSSKIPKDIKIVKNGILHNLRLQKQGYKSIEL</sequence>
<feature type="chain" id="PRO_5013018521" evidence="1">
    <location>
        <begin position="23"/>
        <end position="139"/>
    </location>
</feature>
<dbReference type="OrthoDB" id="1445762at2"/>
<gene>
    <name evidence="2" type="ORF">LPB144_04990</name>
</gene>